<evidence type="ECO:0000256" key="2">
    <source>
        <dbReference type="ARBA" id="ARBA00022448"/>
    </source>
</evidence>
<accession>A0A0R1V581</accession>
<dbReference type="STRING" id="1423801.FD50_GL002128"/>
<dbReference type="Pfam" id="PF00005">
    <property type="entry name" value="ABC_tran"/>
    <property type="match status" value="1"/>
</dbReference>
<evidence type="ECO:0000256" key="4">
    <source>
        <dbReference type="ARBA" id="ARBA00022840"/>
    </source>
</evidence>
<dbReference type="InterPro" id="IPR003593">
    <property type="entry name" value="AAA+_ATPase"/>
</dbReference>
<dbReference type="PATRIC" id="fig|1423801.4.peg.2175"/>
<evidence type="ECO:0000259" key="5">
    <source>
        <dbReference type="PROSITE" id="PS50893"/>
    </source>
</evidence>
<dbReference type="PANTHER" id="PTHR43335">
    <property type="entry name" value="ABC TRANSPORTER, ATP-BINDING PROTEIN"/>
    <property type="match status" value="1"/>
</dbReference>
<dbReference type="Proteomes" id="UP000051166">
    <property type="component" value="Unassembled WGS sequence"/>
</dbReference>
<evidence type="ECO:0000256" key="3">
    <source>
        <dbReference type="ARBA" id="ARBA00022741"/>
    </source>
</evidence>
<dbReference type="SUPFAM" id="SSF52540">
    <property type="entry name" value="P-loop containing nucleoside triphosphate hydrolases"/>
    <property type="match status" value="1"/>
</dbReference>
<feature type="domain" description="ABC transporter" evidence="5">
    <location>
        <begin position="6"/>
        <end position="237"/>
    </location>
</feature>
<proteinExistence type="inferred from homology"/>
<keyword evidence="2" id="KW-0813">Transport</keyword>
<evidence type="ECO:0000313" key="6">
    <source>
        <dbReference type="EMBL" id="KRL96843.1"/>
    </source>
</evidence>
<dbReference type="PROSITE" id="PS50893">
    <property type="entry name" value="ABC_TRANSPORTER_2"/>
    <property type="match status" value="1"/>
</dbReference>
<protein>
    <submittedName>
        <fullName evidence="6">ABC transporter ATPase</fullName>
    </submittedName>
</protein>
<evidence type="ECO:0000256" key="1">
    <source>
        <dbReference type="ARBA" id="ARBA00005417"/>
    </source>
</evidence>
<evidence type="ECO:0000313" key="7">
    <source>
        <dbReference type="Proteomes" id="UP000051166"/>
    </source>
</evidence>
<keyword evidence="7" id="KW-1185">Reference proteome</keyword>
<gene>
    <name evidence="6" type="ORF">FD50_GL002128</name>
</gene>
<dbReference type="GO" id="GO:0005524">
    <property type="term" value="F:ATP binding"/>
    <property type="evidence" value="ECO:0007669"/>
    <property type="project" value="UniProtKB-KW"/>
</dbReference>
<dbReference type="AlphaFoldDB" id="A0A0R1V581"/>
<dbReference type="SMART" id="SM00382">
    <property type="entry name" value="AAA"/>
    <property type="match status" value="1"/>
</dbReference>
<dbReference type="InterPro" id="IPR003439">
    <property type="entry name" value="ABC_transporter-like_ATP-bd"/>
</dbReference>
<organism evidence="6 7">
    <name type="scientific">Liquorilactobacillus satsumensis DSM 16230 = JCM 12392</name>
    <dbReference type="NCBI Taxonomy" id="1423801"/>
    <lineage>
        <taxon>Bacteria</taxon>
        <taxon>Bacillati</taxon>
        <taxon>Bacillota</taxon>
        <taxon>Bacilli</taxon>
        <taxon>Lactobacillales</taxon>
        <taxon>Lactobacillaceae</taxon>
        <taxon>Liquorilactobacillus</taxon>
    </lineage>
</organism>
<comment type="caution">
    <text evidence="6">The sequence shown here is derived from an EMBL/GenBank/DDBJ whole genome shotgun (WGS) entry which is preliminary data.</text>
</comment>
<reference evidence="6 7" key="1">
    <citation type="journal article" date="2015" name="Genome Announc.">
        <title>Expanding the biotechnology potential of lactobacilli through comparative genomics of 213 strains and associated genera.</title>
        <authorList>
            <person name="Sun Z."/>
            <person name="Harris H.M."/>
            <person name="McCann A."/>
            <person name="Guo C."/>
            <person name="Argimon S."/>
            <person name="Zhang W."/>
            <person name="Yang X."/>
            <person name="Jeffery I.B."/>
            <person name="Cooney J.C."/>
            <person name="Kagawa T.F."/>
            <person name="Liu W."/>
            <person name="Song Y."/>
            <person name="Salvetti E."/>
            <person name="Wrobel A."/>
            <person name="Rasinkangas P."/>
            <person name="Parkhill J."/>
            <person name="Rea M.C."/>
            <person name="O'Sullivan O."/>
            <person name="Ritari J."/>
            <person name="Douillard F.P."/>
            <person name="Paul Ross R."/>
            <person name="Yang R."/>
            <person name="Briner A.E."/>
            <person name="Felis G.E."/>
            <person name="de Vos W.M."/>
            <person name="Barrangou R."/>
            <person name="Klaenhammer T.R."/>
            <person name="Caufield P.W."/>
            <person name="Cui Y."/>
            <person name="Zhang H."/>
            <person name="O'Toole P.W."/>
        </authorList>
    </citation>
    <scope>NUCLEOTIDE SEQUENCE [LARGE SCALE GENOMIC DNA]</scope>
    <source>
        <strain evidence="6 7">DSM 16230</strain>
    </source>
</reference>
<keyword evidence="3" id="KW-0547">Nucleotide-binding</keyword>
<name>A0A0R1V581_9LACO</name>
<comment type="similarity">
    <text evidence="1">Belongs to the ABC transporter superfamily.</text>
</comment>
<dbReference type="PANTHER" id="PTHR43335:SF4">
    <property type="entry name" value="ABC TRANSPORTER, ATP-BINDING PROTEIN"/>
    <property type="match status" value="1"/>
</dbReference>
<dbReference type="InterPro" id="IPR027417">
    <property type="entry name" value="P-loop_NTPase"/>
</dbReference>
<keyword evidence="4" id="KW-0067">ATP-binding</keyword>
<dbReference type="EMBL" id="AZFQ01000055">
    <property type="protein sequence ID" value="KRL96843.1"/>
    <property type="molecule type" value="Genomic_DNA"/>
</dbReference>
<sequence length="311" mass="35271">MPMYSILTHSISKNYKGFQALKNVNLAVKPGEIYGFIGLNGAGKTTMMRMLLNMIEPSEGHALILGQEVRQVSPLFWNNVGYLIETPHSYPNLTVAENLDLYARLRLIPSSVRAQRIKDLMDQLALTPYKNRLVKELSLGNNQKIGLIKALIHRPKILLLDEPTNGLDPEGLTHVRQLLIHLAKDEGVTILISSHILNEMEKMFTAIGILHHGQLLRQESRAEYLKNAHHRLLITFSSVEEATKAKNIYAQKHIDWSASETVYQLRLTALEDLAAKQQLLISNGILPTEWHEEVENMEEYFLSVLRKAGKK</sequence>
<dbReference type="Gene3D" id="3.40.50.300">
    <property type="entry name" value="P-loop containing nucleotide triphosphate hydrolases"/>
    <property type="match status" value="1"/>
</dbReference>
<dbReference type="GO" id="GO:0016887">
    <property type="term" value="F:ATP hydrolysis activity"/>
    <property type="evidence" value="ECO:0007669"/>
    <property type="project" value="InterPro"/>
</dbReference>